<keyword evidence="5" id="KW-0408">Iron</keyword>
<evidence type="ECO:0000256" key="6">
    <source>
        <dbReference type="ARBA" id="ARBA00023014"/>
    </source>
</evidence>
<evidence type="ECO:0000256" key="4">
    <source>
        <dbReference type="ARBA" id="ARBA00022723"/>
    </source>
</evidence>
<dbReference type="InterPro" id="IPR058240">
    <property type="entry name" value="rSAM_sf"/>
</dbReference>
<dbReference type="InterPro" id="IPR007197">
    <property type="entry name" value="rSAM"/>
</dbReference>
<keyword evidence="6" id="KW-0411">Iron-sulfur</keyword>
<keyword evidence="7" id="KW-0732">Signal</keyword>
<dbReference type="PROSITE" id="PS51257">
    <property type="entry name" value="PROKAR_LIPOPROTEIN"/>
    <property type="match status" value="1"/>
</dbReference>
<evidence type="ECO:0000256" key="7">
    <source>
        <dbReference type="SAM" id="SignalP"/>
    </source>
</evidence>
<dbReference type="GO" id="GO:0051539">
    <property type="term" value="F:4 iron, 4 sulfur cluster binding"/>
    <property type="evidence" value="ECO:0007669"/>
    <property type="project" value="UniProtKB-KW"/>
</dbReference>
<dbReference type="SUPFAM" id="SSF102114">
    <property type="entry name" value="Radical SAM enzymes"/>
    <property type="match status" value="1"/>
</dbReference>
<reference evidence="10" key="1">
    <citation type="submission" date="2016-11" db="EMBL/GenBank/DDBJ databases">
        <authorList>
            <person name="Jaros S."/>
            <person name="Januszkiewicz K."/>
            <person name="Wedrychowicz H."/>
        </authorList>
    </citation>
    <scope>NUCLEOTIDE SEQUENCE [LARGE SCALE GENOMIC DNA]</scope>
    <source>
        <strain evidence="10">DSM 7057</strain>
    </source>
</reference>
<dbReference type="SFLD" id="SFLDG01086">
    <property type="entry name" value="elongater_protein-like"/>
    <property type="match status" value="1"/>
</dbReference>
<evidence type="ECO:0000256" key="3">
    <source>
        <dbReference type="ARBA" id="ARBA00022691"/>
    </source>
</evidence>
<feature type="chain" id="PRO_5041669667" evidence="7">
    <location>
        <begin position="25"/>
        <end position="401"/>
    </location>
</feature>
<name>A0AA94HUX2_DESDE</name>
<dbReference type="GO" id="GO:0046872">
    <property type="term" value="F:metal ion binding"/>
    <property type="evidence" value="ECO:0007669"/>
    <property type="project" value="UniProtKB-KW"/>
</dbReference>
<keyword evidence="3" id="KW-0949">S-adenosyl-L-methionine</keyword>
<dbReference type="SMART" id="SM00729">
    <property type="entry name" value="Elp3"/>
    <property type="match status" value="1"/>
</dbReference>
<dbReference type="Pfam" id="PF04055">
    <property type="entry name" value="Radical_SAM"/>
    <property type="match status" value="1"/>
</dbReference>
<dbReference type="GO" id="GO:0002926">
    <property type="term" value="P:tRNA wobble base 5-methoxycarbonylmethyl-2-thiouridinylation"/>
    <property type="evidence" value="ECO:0007669"/>
    <property type="project" value="TreeGrafter"/>
</dbReference>
<dbReference type="Proteomes" id="UP000182680">
    <property type="component" value="Unassembled WGS sequence"/>
</dbReference>
<evidence type="ECO:0000256" key="5">
    <source>
        <dbReference type="ARBA" id="ARBA00023004"/>
    </source>
</evidence>
<dbReference type="InterPro" id="IPR032432">
    <property type="entry name" value="Radical_SAM_C"/>
</dbReference>
<dbReference type="AlphaFoldDB" id="A0AA94HUX2"/>
<gene>
    <name evidence="9" type="ORF">SAMN02910291_02576</name>
</gene>
<evidence type="ECO:0000313" key="9">
    <source>
        <dbReference type="EMBL" id="SFW69893.1"/>
    </source>
</evidence>
<keyword evidence="2" id="KW-0004">4Fe-4S</keyword>
<keyword evidence="4" id="KW-0479">Metal-binding</keyword>
<feature type="domain" description="Elp3/MiaA/NifB-like radical SAM core" evidence="8">
    <location>
        <begin position="25"/>
        <end position="282"/>
    </location>
</feature>
<dbReference type="SFLD" id="SFLDS00029">
    <property type="entry name" value="Radical_SAM"/>
    <property type="match status" value="1"/>
</dbReference>
<protein>
    <submittedName>
        <fullName evidence="9">Radical SAM superfamily protein</fullName>
    </submittedName>
</protein>
<dbReference type="InterPro" id="IPR006638">
    <property type="entry name" value="Elp3/MiaA/NifB-like_rSAM"/>
</dbReference>
<organism evidence="9 10">
    <name type="scientific">Desulfovibrio desulfuricans</name>
    <dbReference type="NCBI Taxonomy" id="876"/>
    <lineage>
        <taxon>Bacteria</taxon>
        <taxon>Pseudomonadati</taxon>
        <taxon>Thermodesulfobacteriota</taxon>
        <taxon>Desulfovibrionia</taxon>
        <taxon>Desulfovibrionales</taxon>
        <taxon>Desulfovibrionaceae</taxon>
        <taxon>Desulfovibrio</taxon>
    </lineage>
</organism>
<evidence type="ECO:0000256" key="1">
    <source>
        <dbReference type="ARBA" id="ARBA00001966"/>
    </source>
</evidence>
<dbReference type="InterPro" id="IPR039661">
    <property type="entry name" value="ELP3"/>
</dbReference>
<sequence length="401" mass="41872">MKTVSARIFSLTLPWVLPAAQACALVPVFLPFRGCPVRCVFCAQDVQTGSVSAACPAEAVSGTAFAPRTGTAPAAAAGRASLPSPLPPLPVQPLDVLLHETRGNLERRHTLGLPPAELAFYGGTFTAMPEGDQAACLDLAGLALERGWIRSFRCSTRPDCVTAPVLERLRAAGCRCVELGVQSFSDAALAASSRGYDGATALRACAHVKDAGLALGVQLLPGMPGHAPADFLADVPQALRAGADMLRFYPCLVLEGTALARMWRQGTYSPWPLEATLDLLAQGWLMAQAAHVPVIRMGLAPEAALDGAVLAGPVDRSLGSRVMGRALLLAVRRAVEAAGETSGASCVPVLSELRLPGACQGYIWGTRGELRPAWAGLGLEPKNARFDAACGQTLFLTLTCS</sequence>
<accession>A0AA94HUX2</accession>
<evidence type="ECO:0000313" key="10">
    <source>
        <dbReference type="Proteomes" id="UP000182680"/>
    </source>
</evidence>
<comment type="caution">
    <text evidence="9">The sequence shown here is derived from an EMBL/GenBank/DDBJ whole genome shotgun (WGS) entry which is preliminary data.</text>
</comment>
<feature type="signal peptide" evidence="7">
    <location>
        <begin position="1"/>
        <end position="24"/>
    </location>
</feature>
<evidence type="ECO:0000259" key="8">
    <source>
        <dbReference type="SMART" id="SM00729"/>
    </source>
</evidence>
<dbReference type="Gene3D" id="3.30.750.200">
    <property type="match status" value="1"/>
</dbReference>
<dbReference type="RefSeq" id="WP_072312430.1">
    <property type="nucleotide sequence ID" value="NZ_FPIW01000070.1"/>
</dbReference>
<comment type="cofactor">
    <cofactor evidence="1">
        <name>[4Fe-4S] cluster</name>
        <dbReference type="ChEBI" id="CHEBI:49883"/>
    </cofactor>
</comment>
<dbReference type="Pfam" id="PF16199">
    <property type="entry name" value="Radical_SAM_C"/>
    <property type="match status" value="1"/>
</dbReference>
<dbReference type="GO" id="GO:0005737">
    <property type="term" value="C:cytoplasm"/>
    <property type="evidence" value="ECO:0007669"/>
    <property type="project" value="TreeGrafter"/>
</dbReference>
<dbReference type="EMBL" id="FPIW01000070">
    <property type="protein sequence ID" value="SFW69893.1"/>
    <property type="molecule type" value="Genomic_DNA"/>
</dbReference>
<evidence type="ECO:0000256" key="2">
    <source>
        <dbReference type="ARBA" id="ARBA00022485"/>
    </source>
</evidence>
<proteinExistence type="predicted"/>
<dbReference type="PANTHER" id="PTHR11135">
    <property type="entry name" value="HISTONE ACETYLTRANSFERASE-RELATED"/>
    <property type="match status" value="1"/>
</dbReference>
<dbReference type="GO" id="GO:0003824">
    <property type="term" value="F:catalytic activity"/>
    <property type="evidence" value="ECO:0007669"/>
    <property type="project" value="InterPro"/>
</dbReference>
<dbReference type="PANTHER" id="PTHR11135:SF0">
    <property type="entry name" value="ELONGATOR COMPLEX PROTEIN 3"/>
    <property type="match status" value="1"/>
</dbReference>